<evidence type="ECO:0008006" key="5">
    <source>
        <dbReference type="Google" id="ProtNLM"/>
    </source>
</evidence>
<evidence type="ECO:0000256" key="1">
    <source>
        <dbReference type="ARBA" id="ARBA00010925"/>
    </source>
</evidence>
<dbReference type="GO" id="GO:0005741">
    <property type="term" value="C:mitochondrial outer membrane"/>
    <property type="evidence" value="ECO:0007669"/>
    <property type="project" value="TreeGrafter"/>
</dbReference>
<dbReference type="AlphaFoldDB" id="A0AAV5RRE7"/>
<dbReference type="InterPro" id="IPR019412">
    <property type="entry name" value="IML2/TPR_39"/>
</dbReference>
<dbReference type="PANTHER" id="PTHR31859:SF1">
    <property type="entry name" value="TETRATRICOPEPTIDE REPEAT PROTEIN 39C"/>
    <property type="match status" value="1"/>
</dbReference>
<protein>
    <recommendedName>
        <fullName evidence="5">Inclusion body clearance protein IML2</fullName>
    </recommendedName>
</protein>
<gene>
    <name evidence="3" type="ORF">DASB73_040670</name>
</gene>
<dbReference type="GO" id="GO:0005829">
    <property type="term" value="C:cytosol"/>
    <property type="evidence" value="ECO:0007669"/>
    <property type="project" value="TreeGrafter"/>
</dbReference>
<evidence type="ECO:0000256" key="2">
    <source>
        <dbReference type="SAM" id="MobiDB-lite"/>
    </source>
</evidence>
<evidence type="ECO:0000313" key="3">
    <source>
        <dbReference type="EMBL" id="GMM53104.1"/>
    </source>
</evidence>
<comment type="caution">
    <text evidence="3">The sequence shown here is derived from an EMBL/GenBank/DDBJ whole genome shotgun (WGS) entry which is preliminary data.</text>
</comment>
<dbReference type="EMBL" id="BTGC01000008">
    <property type="protein sequence ID" value="GMM53104.1"/>
    <property type="molecule type" value="Genomic_DNA"/>
</dbReference>
<dbReference type="GO" id="GO:0005634">
    <property type="term" value="C:nucleus"/>
    <property type="evidence" value="ECO:0007669"/>
    <property type="project" value="TreeGrafter"/>
</dbReference>
<evidence type="ECO:0000313" key="4">
    <source>
        <dbReference type="Proteomes" id="UP001362899"/>
    </source>
</evidence>
<organism evidence="3 4">
    <name type="scientific">Starmerella bacillaris</name>
    <name type="common">Yeast</name>
    <name type="synonym">Candida zemplinina</name>
    <dbReference type="NCBI Taxonomy" id="1247836"/>
    <lineage>
        <taxon>Eukaryota</taxon>
        <taxon>Fungi</taxon>
        <taxon>Dikarya</taxon>
        <taxon>Ascomycota</taxon>
        <taxon>Saccharomycotina</taxon>
        <taxon>Dipodascomycetes</taxon>
        <taxon>Dipodascales</taxon>
        <taxon>Trichomonascaceae</taxon>
        <taxon>Starmerella</taxon>
    </lineage>
</organism>
<proteinExistence type="inferred from homology"/>
<comment type="similarity">
    <text evidence="1">Belongs to the IML2 family.</text>
</comment>
<sequence>MLRALGISRNAKEHIASSAQDRIVIINESIEVEYALAAMDAVLDGQLDEANTLLDREDSVFNRIATGVLHFIEATVGFEPEAIQQAITSLAASESYASKMKSQAQKTGLITSAFRPGAEYEMAELESSLLGAISMLLTESKIEILKALYRIRKTYLALEELRKHVNNVDKANSKPGDTADISSKSSAESRRNSTTSTEPRTGTDKVAWEKFTSIHNQRTARSSTPTTDITPSDTIEEYLRSGVETMSGLLHLILSSVPPNIARLLSVVGLHGDREVAMDLLWTSSTGYHNIHGSLALIALIMFFDGQLMYKDIKLSQEEEDVISDKYATVKKGKTTAQLTPRELQRTKERLLVALEEQRTYYPHGVLWLLQQGRLVTHDDLARGVRILESDECGPNQMRQVEGLLMFDRTLFLLTLNKLEEAADEFIKLMDVSTWSHPLYMYMAGACYLELYRASDNKESEEAKAYKDKARTYFSRAPKVGGKKKVLGRKMPFDTFVLRKVEAMQKAAAKYGLDVVDAVGPSPVYEALYFWNGPSRMEPETAACCCERLKYSKNALLAESPKDKFTRELLESIYMRRAGMEKEGFEKIQNLVQEVVKGDIANGKKVTYTAQGEPWAGAAALYERAIYEWTEFGQSHAKQVRRWLTLSKDWSEDYELSTRINMKITSAEDRLDIYRL</sequence>
<dbReference type="Proteomes" id="UP001362899">
    <property type="component" value="Unassembled WGS sequence"/>
</dbReference>
<reference evidence="3 4" key="1">
    <citation type="journal article" date="2023" name="Elife">
        <title>Identification of key yeast species and microbe-microbe interactions impacting larval growth of Drosophila in the wild.</title>
        <authorList>
            <person name="Mure A."/>
            <person name="Sugiura Y."/>
            <person name="Maeda R."/>
            <person name="Honda K."/>
            <person name="Sakurai N."/>
            <person name="Takahashi Y."/>
            <person name="Watada M."/>
            <person name="Katoh T."/>
            <person name="Gotoh A."/>
            <person name="Gotoh Y."/>
            <person name="Taniguchi I."/>
            <person name="Nakamura K."/>
            <person name="Hayashi T."/>
            <person name="Katayama T."/>
            <person name="Uemura T."/>
            <person name="Hattori Y."/>
        </authorList>
    </citation>
    <scope>NUCLEOTIDE SEQUENCE [LARGE SCALE GENOMIC DNA]</scope>
    <source>
        <strain evidence="3 4">SB-73</strain>
    </source>
</reference>
<feature type="region of interest" description="Disordered" evidence="2">
    <location>
        <begin position="168"/>
        <end position="202"/>
    </location>
</feature>
<dbReference type="Pfam" id="PF10300">
    <property type="entry name" value="Iml2-TPR_39"/>
    <property type="match status" value="1"/>
</dbReference>
<dbReference type="PANTHER" id="PTHR31859">
    <property type="entry name" value="TETRATRICOPEPTIDE REPEAT PROTEIN 39 FAMILY MEMBER"/>
    <property type="match status" value="1"/>
</dbReference>
<name>A0AAV5RRE7_STABA</name>
<accession>A0AAV5RRE7</accession>
<keyword evidence="4" id="KW-1185">Reference proteome</keyword>